<evidence type="ECO:0000259" key="2">
    <source>
        <dbReference type="Pfam" id="PF01636"/>
    </source>
</evidence>
<dbReference type="InterPro" id="IPR011009">
    <property type="entry name" value="Kinase-like_dom_sf"/>
</dbReference>
<sequence length="685" mass="78296">MAHNHNVGYSMGHRLAIDTSRKNKKISLLEKQFGSSQSQNRSPSSSGSSGELIKGGVDRANDPLRKRDRVAAYLHLRHRFFNSKSSITAPTSNNHVKERQRIVSLEKTQSRERSFGDQVTTSVHADEQPYEDVRNSRDTTAINSTSTESKAVESTKQDGEVNQIPCKEARLWYCDFLPPLRVSGWFKLPTQSVPVTPKTLEDVPATVEGDRKDDSTKEQDDTYASNRNIPESKLRQIARLHLCATEGDRCWVLDRKSGSFNCAYAIQFDNGTKYVLRVPDCGRKAFWNEAEAFNLRSQALTMNYLRRVTGLPIPEVFAYSNTCENLLGRPFILMEHLPGKPICDVWEPDHEGDLPAVEEMRMRILKNLAVTMSRFAPFTFSMCGLLYFDTDADAVPYVGPIPQILKEDEDGNEVITWRPAYQDTHAALKDKLEIWFEDCSQPMYEPFTITTRASKVILDIIVDCFPFRGCGDPPARTNTIRLVRHERPGDENREPISVEPRAQKEGEACRKEIETFCIAPPDFNWQNILVDKEGNITGLLDWDEVGTRCRVRGWACLPYFLSHDYAYNYQREGGSDIDDEHDYERYRKAYANFMSEICEGKGDCRFTGKSHLWYRICQALDGPHEITQILKIILTQIMPRTRMDEFFLRIGKEGGGFRVGEEEWLRGKLADFFECIPGADGRYSF</sequence>
<dbReference type="Gene3D" id="3.30.200.20">
    <property type="entry name" value="Phosphorylase Kinase, domain 1"/>
    <property type="match status" value="1"/>
</dbReference>
<evidence type="ECO:0000313" key="4">
    <source>
        <dbReference type="Proteomes" id="UP000800235"/>
    </source>
</evidence>
<gene>
    <name evidence="3" type="ORF">EJ08DRAFT_335465</name>
</gene>
<feature type="compositionally biased region" description="Low complexity" evidence="1">
    <location>
        <begin position="34"/>
        <end position="50"/>
    </location>
</feature>
<accession>A0A9P4P138</accession>
<dbReference type="OrthoDB" id="10003767at2759"/>
<dbReference type="PANTHER" id="PTHR21310:SF51">
    <property type="entry name" value="AMINOGLYCOSIDE PHOSPHOTRANSFERASE DOMAIN-CONTAINING PROTEIN"/>
    <property type="match status" value="1"/>
</dbReference>
<feature type="compositionally biased region" description="Polar residues" evidence="1">
    <location>
        <begin position="138"/>
        <end position="149"/>
    </location>
</feature>
<organism evidence="3 4">
    <name type="scientific">Tothia fuscella</name>
    <dbReference type="NCBI Taxonomy" id="1048955"/>
    <lineage>
        <taxon>Eukaryota</taxon>
        <taxon>Fungi</taxon>
        <taxon>Dikarya</taxon>
        <taxon>Ascomycota</taxon>
        <taxon>Pezizomycotina</taxon>
        <taxon>Dothideomycetes</taxon>
        <taxon>Pleosporomycetidae</taxon>
        <taxon>Venturiales</taxon>
        <taxon>Cylindrosympodiaceae</taxon>
        <taxon>Tothia</taxon>
    </lineage>
</organism>
<keyword evidence="4" id="KW-1185">Reference proteome</keyword>
<dbReference type="AlphaFoldDB" id="A0A9P4P138"/>
<dbReference type="Proteomes" id="UP000800235">
    <property type="component" value="Unassembled WGS sequence"/>
</dbReference>
<name>A0A9P4P138_9PEZI</name>
<evidence type="ECO:0000313" key="3">
    <source>
        <dbReference type="EMBL" id="KAF2435375.1"/>
    </source>
</evidence>
<dbReference type="InterPro" id="IPR051678">
    <property type="entry name" value="AGP_Transferase"/>
</dbReference>
<evidence type="ECO:0000256" key="1">
    <source>
        <dbReference type="SAM" id="MobiDB-lite"/>
    </source>
</evidence>
<dbReference type="SUPFAM" id="SSF56112">
    <property type="entry name" value="Protein kinase-like (PK-like)"/>
    <property type="match status" value="1"/>
</dbReference>
<dbReference type="PANTHER" id="PTHR21310">
    <property type="entry name" value="AMINOGLYCOSIDE PHOSPHOTRANSFERASE-RELATED-RELATED"/>
    <property type="match status" value="1"/>
</dbReference>
<feature type="region of interest" description="Disordered" evidence="1">
    <location>
        <begin position="129"/>
        <end position="156"/>
    </location>
</feature>
<dbReference type="Pfam" id="PF01636">
    <property type="entry name" value="APH"/>
    <property type="match status" value="1"/>
</dbReference>
<comment type="caution">
    <text evidence="3">The sequence shown here is derived from an EMBL/GenBank/DDBJ whole genome shotgun (WGS) entry which is preliminary data.</text>
</comment>
<protein>
    <recommendedName>
        <fullName evidence="2">Aminoglycoside phosphotransferase domain-containing protein</fullName>
    </recommendedName>
</protein>
<feature type="compositionally biased region" description="Basic and acidic residues" evidence="1">
    <location>
        <begin position="208"/>
        <end position="220"/>
    </location>
</feature>
<feature type="region of interest" description="Disordered" evidence="1">
    <location>
        <begin position="199"/>
        <end position="228"/>
    </location>
</feature>
<feature type="region of interest" description="Disordered" evidence="1">
    <location>
        <begin position="31"/>
        <end position="64"/>
    </location>
</feature>
<proteinExistence type="predicted"/>
<dbReference type="InterPro" id="IPR002575">
    <property type="entry name" value="Aminoglycoside_PTrfase"/>
</dbReference>
<reference evidence="3" key="1">
    <citation type="journal article" date="2020" name="Stud. Mycol.">
        <title>101 Dothideomycetes genomes: a test case for predicting lifestyles and emergence of pathogens.</title>
        <authorList>
            <person name="Haridas S."/>
            <person name="Albert R."/>
            <person name="Binder M."/>
            <person name="Bloem J."/>
            <person name="Labutti K."/>
            <person name="Salamov A."/>
            <person name="Andreopoulos B."/>
            <person name="Baker S."/>
            <person name="Barry K."/>
            <person name="Bills G."/>
            <person name="Bluhm B."/>
            <person name="Cannon C."/>
            <person name="Castanera R."/>
            <person name="Culley D."/>
            <person name="Daum C."/>
            <person name="Ezra D."/>
            <person name="Gonzalez J."/>
            <person name="Henrissat B."/>
            <person name="Kuo A."/>
            <person name="Liang C."/>
            <person name="Lipzen A."/>
            <person name="Lutzoni F."/>
            <person name="Magnuson J."/>
            <person name="Mondo S."/>
            <person name="Nolan M."/>
            <person name="Ohm R."/>
            <person name="Pangilinan J."/>
            <person name="Park H.-J."/>
            <person name="Ramirez L."/>
            <person name="Alfaro M."/>
            <person name="Sun H."/>
            <person name="Tritt A."/>
            <person name="Yoshinaga Y."/>
            <person name="Zwiers L.-H."/>
            <person name="Turgeon B."/>
            <person name="Goodwin S."/>
            <person name="Spatafora J."/>
            <person name="Crous P."/>
            <person name="Grigoriev I."/>
        </authorList>
    </citation>
    <scope>NUCLEOTIDE SEQUENCE</scope>
    <source>
        <strain evidence="3">CBS 130266</strain>
    </source>
</reference>
<dbReference type="EMBL" id="MU007013">
    <property type="protein sequence ID" value="KAF2435375.1"/>
    <property type="molecule type" value="Genomic_DNA"/>
</dbReference>
<feature type="domain" description="Aminoglycoside phosphotransferase" evidence="2">
    <location>
        <begin position="261"/>
        <end position="394"/>
    </location>
</feature>